<evidence type="ECO:0000256" key="4">
    <source>
        <dbReference type="ARBA" id="ARBA00023136"/>
    </source>
</evidence>
<evidence type="ECO:0000313" key="8">
    <source>
        <dbReference type="Proteomes" id="UP000318578"/>
    </source>
</evidence>
<dbReference type="PROSITE" id="PS50850">
    <property type="entry name" value="MFS"/>
    <property type="match status" value="1"/>
</dbReference>
<dbReference type="PANTHER" id="PTHR23501:SF197">
    <property type="entry name" value="COMD"/>
    <property type="match status" value="1"/>
</dbReference>
<dbReference type="InterPro" id="IPR036259">
    <property type="entry name" value="MFS_trans_sf"/>
</dbReference>
<keyword evidence="2 5" id="KW-0812">Transmembrane</keyword>
<feature type="transmembrane region" description="Helical" evidence="5">
    <location>
        <begin position="407"/>
        <end position="424"/>
    </location>
</feature>
<dbReference type="PANTHER" id="PTHR23501">
    <property type="entry name" value="MAJOR FACILITATOR SUPERFAMILY"/>
    <property type="match status" value="1"/>
</dbReference>
<dbReference type="InterPro" id="IPR013784">
    <property type="entry name" value="Carb-bd-like_fold"/>
</dbReference>
<dbReference type="OrthoDB" id="4484751at2"/>
<evidence type="ECO:0000256" key="5">
    <source>
        <dbReference type="SAM" id="Phobius"/>
    </source>
</evidence>
<keyword evidence="8" id="KW-1185">Reference proteome</keyword>
<dbReference type="SUPFAM" id="SSF49478">
    <property type="entry name" value="Cna protein B-type domain"/>
    <property type="match status" value="1"/>
</dbReference>
<evidence type="ECO:0000313" key="7">
    <source>
        <dbReference type="EMBL" id="TVT21154.1"/>
    </source>
</evidence>
<dbReference type="RefSeq" id="WP_144639988.1">
    <property type="nucleotide sequence ID" value="NZ_BNAX01000001.1"/>
</dbReference>
<dbReference type="InterPro" id="IPR020846">
    <property type="entry name" value="MFS_dom"/>
</dbReference>
<comment type="caution">
    <text evidence="7">The sequence shown here is derived from an EMBL/GenBank/DDBJ whole genome shotgun (WGS) entry which is preliminary data.</text>
</comment>
<dbReference type="Pfam" id="PF13620">
    <property type="entry name" value="CarboxypepD_reg"/>
    <property type="match status" value="2"/>
</dbReference>
<feature type="transmembrane region" description="Helical" evidence="5">
    <location>
        <begin position="436"/>
        <end position="459"/>
    </location>
</feature>
<keyword evidence="4 5" id="KW-0472">Membrane</keyword>
<feature type="transmembrane region" description="Helical" evidence="5">
    <location>
        <begin position="12"/>
        <end position="37"/>
    </location>
</feature>
<accession>A0A558AA86</accession>
<dbReference type="InterPro" id="IPR011701">
    <property type="entry name" value="MFS"/>
</dbReference>
<dbReference type="GO" id="GO:0022857">
    <property type="term" value="F:transmembrane transporter activity"/>
    <property type="evidence" value="ECO:0007669"/>
    <property type="project" value="InterPro"/>
</dbReference>
<dbReference type="CDD" id="cd17504">
    <property type="entry name" value="MFS_MMR_MDR_like"/>
    <property type="match status" value="1"/>
</dbReference>
<dbReference type="GO" id="GO:0030246">
    <property type="term" value="F:carbohydrate binding"/>
    <property type="evidence" value="ECO:0007669"/>
    <property type="project" value="InterPro"/>
</dbReference>
<feature type="transmembrane region" description="Helical" evidence="5">
    <location>
        <begin position="49"/>
        <end position="69"/>
    </location>
</feature>
<dbReference type="EMBL" id="VJZA01000029">
    <property type="protein sequence ID" value="TVT21154.1"/>
    <property type="molecule type" value="Genomic_DNA"/>
</dbReference>
<feature type="transmembrane region" description="Helical" evidence="5">
    <location>
        <begin position="108"/>
        <end position="125"/>
    </location>
</feature>
<dbReference type="SUPFAM" id="SSF49452">
    <property type="entry name" value="Starch-binding domain-like"/>
    <property type="match status" value="1"/>
</dbReference>
<feature type="transmembrane region" description="Helical" evidence="5">
    <location>
        <begin position="267"/>
        <end position="286"/>
    </location>
</feature>
<sequence length="636" mass="64315">MSQPLGPAAPSGRLTAVLAFAGVVVAVMQTLMVPLLAKLPELLRTSSSNTAWVITVTLLTGAVATPVLGRLGDMHGKRRMLLLALGLQVLGCLVCGLTSTLVPMMVGRGLQGFAIGAIPLGISIMRDELPGERLGSAVGLMSSSLGIGGALALPAAALVAEHLDWHVLFFGAGALGILSLALVLLVVPESAVRTPGRFDVRGAIGLSAGLVCLLVGISKGSDWGWGTARTLGFFGAAAVVFVGWGFLQLRTAEPLVDLRTTARRPVLLTNLASIMVGFALYATQLVPPQLLQLPAATGYGLGQSMIIAGLCVAPSGLLMMAVSPLGARLTAARGPKVSLLCGIVVLAVSYAAGLALLHEAWQLALFSAMAGIGVGLAYAAMPALIIDAVPASETAAANGLNTLMRSIGTSSSSAVVGMVLAHLTTDFRGTPVPALAGFRTAFLIGCGACVLALLVASFIPGRRTASPSRALRGTVRNTRGGVLAGALVIVTDARGDVTGSVTTGTDGAFDLAGLPPGRHVLTVAADGYRAAAAAAEVGDGATTGVDFALSPHFAVRGTVRAEDGSPLVDARVRLLGPEGTVVAVGTTGAYGDYLIDGLTGGSYTVIASGYPSMCTTVSLSGRGRDDFDLILSHPGH</sequence>
<feature type="transmembrane region" description="Helical" evidence="5">
    <location>
        <begin position="165"/>
        <end position="186"/>
    </location>
</feature>
<dbReference type="Gene3D" id="2.60.40.1120">
    <property type="entry name" value="Carboxypeptidase-like, regulatory domain"/>
    <property type="match status" value="2"/>
</dbReference>
<dbReference type="GO" id="GO:0005886">
    <property type="term" value="C:plasma membrane"/>
    <property type="evidence" value="ECO:0007669"/>
    <property type="project" value="UniProtKB-SubCell"/>
</dbReference>
<feature type="transmembrane region" description="Helical" evidence="5">
    <location>
        <begin position="137"/>
        <end position="159"/>
    </location>
</feature>
<feature type="transmembrane region" description="Helical" evidence="5">
    <location>
        <begin position="198"/>
        <end position="217"/>
    </location>
</feature>
<dbReference type="SUPFAM" id="SSF103473">
    <property type="entry name" value="MFS general substrate transporter"/>
    <property type="match status" value="1"/>
</dbReference>
<dbReference type="Proteomes" id="UP000318578">
    <property type="component" value="Unassembled WGS sequence"/>
</dbReference>
<organism evidence="7 8">
    <name type="scientific">Amycolatopsis acidiphila</name>
    <dbReference type="NCBI Taxonomy" id="715473"/>
    <lineage>
        <taxon>Bacteria</taxon>
        <taxon>Bacillati</taxon>
        <taxon>Actinomycetota</taxon>
        <taxon>Actinomycetes</taxon>
        <taxon>Pseudonocardiales</taxon>
        <taxon>Pseudonocardiaceae</taxon>
        <taxon>Amycolatopsis</taxon>
    </lineage>
</organism>
<dbReference type="AlphaFoldDB" id="A0A558AA86"/>
<feature type="transmembrane region" description="Helical" evidence="5">
    <location>
        <begin position="81"/>
        <end position="102"/>
    </location>
</feature>
<comment type="subcellular location">
    <subcellularLocation>
        <location evidence="1">Cell membrane</location>
        <topology evidence="1">Multi-pass membrane protein</topology>
    </subcellularLocation>
</comment>
<keyword evidence="3 5" id="KW-1133">Transmembrane helix</keyword>
<feature type="transmembrane region" description="Helical" evidence="5">
    <location>
        <begin position="337"/>
        <end position="357"/>
    </location>
</feature>
<feature type="transmembrane region" description="Helical" evidence="5">
    <location>
        <begin position="306"/>
        <end position="325"/>
    </location>
</feature>
<feature type="domain" description="Major facilitator superfamily (MFS) profile" evidence="6">
    <location>
        <begin position="14"/>
        <end position="464"/>
    </location>
</feature>
<dbReference type="Gene3D" id="1.20.1250.20">
    <property type="entry name" value="MFS general substrate transporter like domains"/>
    <property type="match status" value="1"/>
</dbReference>
<evidence type="ECO:0000256" key="3">
    <source>
        <dbReference type="ARBA" id="ARBA00022989"/>
    </source>
</evidence>
<evidence type="ECO:0000259" key="6">
    <source>
        <dbReference type="PROSITE" id="PS50850"/>
    </source>
</evidence>
<evidence type="ECO:0000256" key="2">
    <source>
        <dbReference type="ARBA" id="ARBA00022692"/>
    </source>
</evidence>
<feature type="transmembrane region" description="Helical" evidence="5">
    <location>
        <begin position="363"/>
        <end position="386"/>
    </location>
</feature>
<protein>
    <submittedName>
        <fullName evidence="7">MFS transporter</fullName>
    </submittedName>
</protein>
<gene>
    <name evidence="7" type="ORF">FNH06_18180</name>
</gene>
<dbReference type="Pfam" id="PF07690">
    <property type="entry name" value="MFS_1"/>
    <property type="match status" value="1"/>
</dbReference>
<evidence type="ECO:0000256" key="1">
    <source>
        <dbReference type="ARBA" id="ARBA00004651"/>
    </source>
</evidence>
<feature type="transmembrane region" description="Helical" evidence="5">
    <location>
        <begin position="223"/>
        <end position="247"/>
    </location>
</feature>
<reference evidence="7 8" key="1">
    <citation type="submission" date="2019-07" db="EMBL/GenBank/DDBJ databases">
        <title>New species of Amycolatopsis and Streptomyces.</title>
        <authorList>
            <person name="Duangmal K."/>
            <person name="Teo W.F.A."/>
            <person name="Lipun K."/>
        </authorList>
    </citation>
    <scope>NUCLEOTIDE SEQUENCE [LARGE SCALE GENOMIC DNA]</scope>
    <source>
        <strain evidence="7 8">JCM 30562</strain>
    </source>
</reference>
<proteinExistence type="predicted"/>
<name>A0A558AA86_9PSEU</name>